<dbReference type="InterPro" id="IPR002571">
    <property type="entry name" value="HrcA"/>
</dbReference>
<evidence type="ECO:0000256" key="3">
    <source>
        <dbReference type="ARBA" id="ARBA00023016"/>
    </source>
</evidence>
<dbReference type="InterPro" id="IPR029016">
    <property type="entry name" value="GAF-like_dom_sf"/>
</dbReference>
<evidence type="ECO:0000313" key="8">
    <source>
        <dbReference type="Proteomes" id="UP000176755"/>
    </source>
</evidence>
<dbReference type="GO" id="GO:0003677">
    <property type="term" value="F:DNA binding"/>
    <property type="evidence" value="ECO:0007669"/>
    <property type="project" value="InterPro"/>
</dbReference>
<dbReference type="HAMAP" id="MF_00081">
    <property type="entry name" value="HrcA"/>
    <property type="match status" value="1"/>
</dbReference>
<keyword evidence="4 5" id="KW-0804">Transcription</keyword>
<dbReference type="Pfam" id="PF01628">
    <property type="entry name" value="HrcA"/>
    <property type="match status" value="1"/>
</dbReference>
<feature type="domain" description="Heat-inducible transcription repressor HrcA C-terminal" evidence="6">
    <location>
        <begin position="86"/>
        <end position="220"/>
    </location>
</feature>
<dbReference type="STRING" id="1801663.A2175_02420"/>
<evidence type="ECO:0000313" key="7">
    <source>
        <dbReference type="EMBL" id="OGZ18864.1"/>
    </source>
</evidence>
<name>A0A1G2DZ29_9BACT</name>
<dbReference type="SUPFAM" id="SSF55781">
    <property type="entry name" value="GAF domain-like"/>
    <property type="match status" value="1"/>
</dbReference>
<keyword evidence="2 5" id="KW-0805">Transcription regulation</keyword>
<dbReference type="AlphaFoldDB" id="A0A1G2DZ29"/>
<dbReference type="Gene3D" id="1.10.10.10">
    <property type="entry name" value="Winged helix-like DNA-binding domain superfamily/Winged helix DNA-binding domain"/>
    <property type="match status" value="1"/>
</dbReference>
<keyword evidence="1 5" id="KW-0678">Repressor</keyword>
<comment type="caution">
    <text evidence="7">The sequence shown here is derived from an EMBL/GenBank/DDBJ whole genome shotgun (WGS) entry which is preliminary data.</text>
</comment>
<comment type="function">
    <text evidence="5">Negative regulator of class I heat shock genes (grpE-dnaK-dnaJ and groELS operons). Prevents heat-shock induction of these operons.</text>
</comment>
<gene>
    <name evidence="5" type="primary">hrcA</name>
    <name evidence="7" type="ORF">A2175_02420</name>
</gene>
<dbReference type="InterPro" id="IPR036388">
    <property type="entry name" value="WH-like_DNA-bd_sf"/>
</dbReference>
<comment type="similarity">
    <text evidence="5">Belongs to the HrcA family.</text>
</comment>
<dbReference type="GO" id="GO:0045892">
    <property type="term" value="P:negative regulation of DNA-templated transcription"/>
    <property type="evidence" value="ECO:0007669"/>
    <property type="project" value="UniProtKB-UniRule"/>
</dbReference>
<dbReference type="SUPFAM" id="SSF46785">
    <property type="entry name" value="Winged helix' DNA-binding domain"/>
    <property type="match status" value="1"/>
</dbReference>
<evidence type="ECO:0000256" key="2">
    <source>
        <dbReference type="ARBA" id="ARBA00023015"/>
    </source>
</evidence>
<protein>
    <recommendedName>
        <fullName evidence="5">Heat-inducible transcription repressor HrcA</fullName>
    </recommendedName>
</protein>
<dbReference type="PANTHER" id="PTHR34824">
    <property type="entry name" value="HEAT-INDUCIBLE TRANSCRIPTION REPRESSOR HRCA"/>
    <property type="match status" value="1"/>
</dbReference>
<dbReference type="EMBL" id="MHLY01000006">
    <property type="protein sequence ID" value="OGZ18864.1"/>
    <property type="molecule type" value="Genomic_DNA"/>
</dbReference>
<dbReference type="Gene3D" id="3.30.450.40">
    <property type="match status" value="1"/>
</dbReference>
<evidence type="ECO:0000256" key="4">
    <source>
        <dbReference type="ARBA" id="ARBA00023163"/>
    </source>
</evidence>
<dbReference type="PANTHER" id="PTHR34824:SF1">
    <property type="entry name" value="HEAT-INDUCIBLE TRANSCRIPTION REPRESSOR HRCA"/>
    <property type="match status" value="1"/>
</dbReference>
<accession>A0A1G2DZ29</accession>
<evidence type="ECO:0000256" key="1">
    <source>
        <dbReference type="ARBA" id="ARBA00022491"/>
    </source>
</evidence>
<reference evidence="7 8" key="1">
    <citation type="journal article" date="2016" name="Nat. Commun.">
        <title>Thousands of microbial genomes shed light on interconnected biogeochemical processes in an aquifer system.</title>
        <authorList>
            <person name="Anantharaman K."/>
            <person name="Brown C.T."/>
            <person name="Hug L.A."/>
            <person name="Sharon I."/>
            <person name="Castelle C.J."/>
            <person name="Probst A.J."/>
            <person name="Thomas B.C."/>
            <person name="Singh A."/>
            <person name="Wilkins M.J."/>
            <person name="Karaoz U."/>
            <person name="Brodie E.L."/>
            <person name="Williams K.H."/>
            <person name="Hubbard S.S."/>
            <person name="Banfield J.F."/>
        </authorList>
    </citation>
    <scope>NUCLEOTIDE SEQUENCE [LARGE SCALE GENOMIC DNA]</scope>
</reference>
<proteinExistence type="inferred from homology"/>
<dbReference type="InterPro" id="IPR036390">
    <property type="entry name" value="WH_DNA-bd_sf"/>
</dbReference>
<dbReference type="Proteomes" id="UP000176755">
    <property type="component" value="Unassembled WGS sequence"/>
</dbReference>
<keyword evidence="3 5" id="KW-0346">Stress response</keyword>
<sequence length="231" mass="26668">MKLTERQGKLLNVIVKEYIDGAQPVSSQLLEKKYSFDVSPATIRNEMQKLTDKGFLQQPHTSAGRMPTDKGYRFFVNILLEKKSKNPVEIEKWLQEETEDTLQFIQSLTKHIAETTNTLTLSYLEKEDIFWKEGWEEVLKEPEFEERDCLLNFTSFLRNFESHIEELKTDSEINVSIGKENPLPKAKDFTVISSHYHLPGGGEGIISILGPKRMEYEKNISLINSLAKLLE</sequence>
<organism evidence="7 8">
    <name type="scientific">Candidatus Nealsonbacteria bacterium RBG_13_42_11</name>
    <dbReference type="NCBI Taxonomy" id="1801663"/>
    <lineage>
        <taxon>Bacteria</taxon>
        <taxon>Candidatus Nealsoniibacteriota</taxon>
    </lineage>
</organism>
<dbReference type="InterPro" id="IPR021153">
    <property type="entry name" value="HrcA_C"/>
</dbReference>
<evidence type="ECO:0000256" key="5">
    <source>
        <dbReference type="HAMAP-Rule" id="MF_00081"/>
    </source>
</evidence>
<evidence type="ECO:0000259" key="6">
    <source>
        <dbReference type="Pfam" id="PF01628"/>
    </source>
</evidence>